<evidence type="ECO:0000313" key="5">
    <source>
        <dbReference type="EMBL" id="KZW02419.1"/>
    </source>
</evidence>
<dbReference type="InterPro" id="IPR045134">
    <property type="entry name" value="UHRF1/2-like"/>
</dbReference>
<dbReference type="SUPFAM" id="SSF88697">
    <property type="entry name" value="PUA domain-like"/>
    <property type="match status" value="1"/>
</dbReference>
<dbReference type="STRING" id="1314781.A0A165PNB9"/>
<dbReference type="InParanoid" id="A0A165PNB9"/>
<dbReference type="Gene3D" id="2.30.280.10">
    <property type="entry name" value="SRA-YDG"/>
    <property type="match status" value="1"/>
</dbReference>
<dbReference type="GO" id="GO:0061630">
    <property type="term" value="F:ubiquitin protein ligase activity"/>
    <property type="evidence" value="ECO:0007669"/>
    <property type="project" value="TreeGrafter"/>
</dbReference>
<evidence type="ECO:0000256" key="1">
    <source>
        <dbReference type="ARBA" id="ARBA00023242"/>
    </source>
</evidence>
<feature type="non-terminal residue" evidence="5">
    <location>
        <position position="1"/>
    </location>
</feature>
<dbReference type="EMBL" id="KV425888">
    <property type="protein sequence ID" value="KZW02419.1"/>
    <property type="molecule type" value="Genomic_DNA"/>
</dbReference>
<keyword evidence="1 2" id="KW-0539">Nucleus</keyword>
<keyword evidence="6" id="KW-1185">Reference proteome</keyword>
<dbReference type="InterPro" id="IPR003105">
    <property type="entry name" value="SRA_YDG"/>
</dbReference>
<dbReference type="GO" id="GO:0005634">
    <property type="term" value="C:nucleus"/>
    <property type="evidence" value="ECO:0007669"/>
    <property type="project" value="UniProtKB-SubCell"/>
</dbReference>
<feature type="region of interest" description="Disordered" evidence="3">
    <location>
        <begin position="35"/>
        <end position="64"/>
    </location>
</feature>
<dbReference type="SMART" id="SM00466">
    <property type="entry name" value="SRA"/>
    <property type="match status" value="1"/>
</dbReference>
<organism evidence="5 6">
    <name type="scientific">Exidia glandulosa HHB12029</name>
    <dbReference type="NCBI Taxonomy" id="1314781"/>
    <lineage>
        <taxon>Eukaryota</taxon>
        <taxon>Fungi</taxon>
        <taxon>Dikarya</taxon>
        <taxon>Basidiomycota</taxon>
        <taxon>Agaricomycotina</taxon>
        <taxon>Agaricomycetes</taxon>
        <taxon>Auriculariales</taxon>
        <taxon>Exidiaceae</taxon>
        <taxon>Exidia</taxon>
    </lineage>
</organism>
<feature type="domain" description="YDG" evidence="4">
    <location>
        <begin position="1"/>
        <end position="130"/>
    </location>
</feature>
<sequence>PFVAGISAGSQGAFSVALSGGYEDDVDLGHAFTYTGSGGRDLKGTPGNRKNLRTAPQSSHQDWDNPFNAALKKSAETKKPVRVIRGYKLHSEWAPATGYRYDGLYTVEKAWMEPGLNPGRYKVCKFALKRMDGQPPLPRR</sequence>
<dbReference type="AlphaFoldDB" id="A0A165PNB9"/>
<evidence type="ECO:0000313" key="6">
    <source>
        <dbReference type="Proteomes" id="UP000077266"/>
    </source>
</evidence>
<evidence type="ECO:0000256" key="3">
    <source>
        <dbReference type="SAM" id="MobiDB-lite"/>
    </source>
</evidence>
<dbReference type="GO" id="GO:0016567">
    <property type="term" value="P:protein ubiquitination"/>
    <property type="evidence" value="ECO:0007669"/>
    <property type="project" value="TreeGrafter"/>
</dbReference>
<evidence type="ECO:0000259" key="4">
    <source>
        <dbReference type="PROSITE" id="PS51015"/>
    </source>
</evidence>
<dbReference type="Proteomes" id="UP000077266">
    <property type="component" value="Unassembled WGS sequence"/>
</dbReference>
<proteinExistence type="predicted"/>
<feature type="non-terminal residue" evidence="5">
    <location>
        <position position="140"/>
    </location>
</feature>
<dbReference type="GO" id="GO:0044027">
    <property type="term" value="P:negative regulation of gene expression via chromosomal CpG island methylation"/>
    <property type="evidence" value="ECO:0007669"/>
    <property type="project" value="TreeGrafter"/>
</dbReference>
<dbReference type="PANTHER" id="PTHR14140">
    <property type="entry name" value="E3 UBIQUITIN-PROTEIN LIGASE UHRF-RELATED"/>
    <property type="match status" value="1"/>
</dbReference>
<dbReference type="InterPro" id="IPR015947">
    <property type="entry name" value="PUA-like_sf"/>
</dbReference>
<reference evidence="5 6" key="1">
    <citation type="journal article" date="2016" name="Mol. Biol. Evol.">
        <title>Comparative Genomics of Early-Diverging Mushroom-Forming Fungi Provides Insights into the Origins of Lignocellulose Decay Capabilities.</title>
        <authorList>
            <person name="Nagy L.G."/>
            <person name="Riley R."/>
            <person name="Tritt A."/>
            <person name="Adam C."/>
            <person name="Daum C."/>
            <person name="Floudas D."/>
            <person name="Sun H."/>
            <person name="Yadav J.S."/>
            <person name="Pangilinan J."/>
            <person name="Larsson K.H."/>
            <person name="Matsuura K."/>
            <person name="Barry K."/>
            <person name="Labutti K."/>
            <person name="Kuo R."/>
            <person name="Ohm R.A."/>
            <person name="Bhattacharya S.S."/>
            <person name="Shirouzu T."/>
            <person name="Yoshinaga Y."/>
            <person name="Martin F.M."/>
            <person name="Grigoriev I.V."/>
            <person name="Hibbett D.S."/>
        </authorList>
    </citation>
    <scope>NUCLEOTIDE SEQUENCE [LARGE SCALE GENOMIC DNA]</scope>
    <source>
        <strain evidence="5 6">HHB12029</strain>
    </source>
</reference>
<protein>
    <submittedName>
        <fullName evidence="5">SRA-YDG protein</fullName>
    </submittedName>
</protein>
<comment type="subcellular location">
    <subcellularLocation>
        <location evidence="2">Nucleus</location>
    </subcellularLocation>
</comment>
<dbReference type="PROSITE" id="PS51015">
    <property type="entry name" value="YDG"/>
    <property type="match status" value="1"/>
</dbReference>
<gene>
    <name evidence="5" type="ORF">EXIGLDRAFT_586520</name>
</gene>
<evidence type="ECO:0000256" key="2">
    <source>
        <dbReference type="PROSITE-ProRule" id="PRU00358"/>
    </source>
</evidence>
<dbReference type="Pfam" id="PF02182">
    <property type="entry name" value="SAD_SRA"/>
    <property type="match status" value="1"/>
</dbReference>
<accession>A0A165PNB9</accession>
<name>A0A165PNB9_EXIGL</name>
<dbReference type="PANTHER" id="PTHR14140:SF27">
    <property type="entry name" value="OS04G0289800 PROTEIN"/>
    <property type="match status" value="1"/>
</dbReference>
<dbReference type="OrthoDB" id="2270193at2759"/>
<dbReference type="InterPro" id="IPR036987">
    <property type="entry name" value="SRA-YDG_sf"/>
</dbReference>